<gene>
    <name evidence="2" type="ORF">OUY18_00490</name>
</gene>
<comment type="caution">
    <text evidence="2">The sequence shown here is derived from an EMBL/GenBank/DDBJ whole genome shotgun (WGS) entry which is preliminary data.</text>
</comment>
<name>A0ABT4BS30_9FIRM</name>
<keyword evidence="1" id="KW-0472">Membrane</keyword>
<evidence type="ECO:0000256" key="1">
    <source>
        <dbReference type="SAM" id="Phobius"/>
    </source>
</evidence>
<organism evidence="2 3">
    <name type="scientific">Caproiciproducens galactitolivorans</name>
    <dbReference type="NCBI Taxonomy" id="642589"/>
    <lineage>
        <taxon>Bacteria</taxon>
        <taxon>Bacillati</taxon>
        <taxon>Bacillota</taxon>
        <taxon>Clostridia</taxon>
        <taxon>Eubacteriales</taxon>
        <taxon>Acutalibacteraceae</taxon>
        <taxon>Caproiciproducens</taxon>
    </lineage>
</organism>
<keyword evidence="1" id="KW-1133">Transmembrane helix</keyword>
<evidence type="ECO:0000313" key="3">
    <source>
        <dbReference type="Proteomes" id="UP001082703"/>
    </source>
</evidence>
<proteinExistence type="predicted"/>
<keyword evidence="1" id="KW-0812">Transmembrane</keyword>
<evidence type="ECO:0000313" key="2">
    <source>
        <dbReference type="EMBL" id="MCY1712736.1"/>
    </source>
</evidence>
<dbReference type="RefSeq" id="WP_268056745.1">
    <property type="nucleotide sequence ID" value="NZ_JAPOHA010000001.1"/>
</dbReference>
<keyword evidence="3" id="KW-1185">Reference proteome</keyword>
<reference evidence="2 3" key="1">
    <citation type="submission" date="2022-11" db="EMBL/GenBank/DDBJ databases">
        <authorList>
            <person name="Caiyu Z."/>
        </authorList>
    </citation>
    <scope>NUCLEOTIDE SEQUENCE [LARGE SCALE GENOMIC DNA]</scope>
    <source>
        <strain evidence="2 3">YR-4</strain>
    </source>
</reference>
<accession>A0ABT4BS30</accession>
<dbReference type="EMBL" id="JAPOHA010000001">
    <property type="protein sequence ID" value="MCY1712736.1"/>
    <property type="molecule type" value="Genomic_DNA"/>
</dbReference>
<feature type="transmembrane region" description="Helical" evidence="1">
    <location>
        <begin position="12"/>
        <end position="33"/>
    </location>
</feature>
<protein>
    <submittedName>
        <fullName evidence="2">Uncharacterized protein</fullName>
    </submittedName>
</protein>
<sequence length="217" mass="23219">MKTTQKHSKTPAIVISVFVFLLAAAGIAFGLALNDPNPPLVPSGQTDSIAVRLIHAAVTGEPARLSEEEVSALVSHKLARDGGKVQGVRFSINDNHTVNVYIPAAYKGLRLGFSAVVSPGWDSTAKQMTAAVQSVRIGRLPVPPRWFLSRVKKEAPQGLTVQGNQIRIPSSLLGGIPLTDNHVAYINGLSVSDHVFLVNVTADLNGLKNYLENFLKP</sequence>
<dbReference type="Proteomes" id="UP001082703">
    <property type="component" value="Unassembled WGS sequence"/>
</dbReference>